<protein>
    <recommendedName>
        <fullName evidence="1">DUF6879 domain-containing protein</fullName>
    </recommendedName>
</protein>
<dbReference type="Proteomes" id="UP000221011">
    <property type="component" value="Chromosome"/>
</dbReference>
<name>A0A291QEW5_9ACTN</name>
<dbReference type="AlphaFoldDB" id="A0A291QEW5"/>
<dbReference type="RefSeq" id="WP_098244392.1">
    <property type="nucleotide sequence ID" value="NZ_CP022685.1"/>
</dbReference>
<evidence type="ECO:0000259" key="1">
    <source>
        <dbReference type="Pfam" id="PF21806"/>
    </source>
</evidence>
<reference evidence="2 3" key="1">
    <citation type="submission" date="2017-08" db="EMBL/GenBank/DDBJ databases">
        <title>Complete Genome Sequence of Streptomyces formicae KY5, the formicamycin producer.</title>
        <authorList>
            <person name="Holmes N.A."/>
            <person name="Devine R."/>
            <person name="Qin Z."/>
            <person name="Seipke R.F."/>
            <person name="Wilkinson B."/>
            <person name="Hutchings M.I."/>
        </authorList>
    </citation>
    <scope>NUCLEOTIDE SEQUENCE [LARGE SCALE GENOMIC DNA]</scope>
    <source>
        <strain evidence="2 3">KY5</strain>
    </source>
</reference>
<keyword evidence="3" id="KW-1185">Reference proteome</keyword>
<dbReference type="EMBL" id="CP022685">
    <property type="protein sequence ID" value="ATL30024.1"/>
    <property type="molecule type" value="Genomic_DNA"/>
</dbReference>
<gene>
    <name evidence="2" type="ORF">KY5_5006c</name>
</gene>
<dbReference type="Pfam" id="PF21806">
    <property type="entry name" value="DUF6879"/>
    <property type="match status" value="1"/>
</dbReference>
<feature type="domain" description="DUF6879" evidence="1">
    <location>
        <begin position="6"/>
        <end position="170"/>
    </location>
</feature>
<accession>A0A291QEW5</accession>
<organism evidence="2 3">
    <name type="scientific">Streptomyces formicae</name>
    <dbReference type="NCBI Taxonomy" id="1616117"/>
    <lineage>
        <taxon>Bacteria</taxon>
        <taxon>Bacillati</taxon>
        <taxon>Actinomycetota</taxon>
        <taxon>Actinomycetes</taxon>
        <taxon>Kitasatosporales</taxon>
        <taxon>Streptomycetaceae</taxon>
        <taxon>Streptomyces</taxon>
    </lineage>
</organism>
<evidence type="ECO:0000313" key="2">
    <source>
        <dbReference type="EMBL" id="ATL30024.1"/>
    </source>
</evidence>
<evidence type="ECO:0000313" key="3">
    <source>
        <dbReference type="Proteomes" id="UP000221011"/>
    </source>
</evidence>
<dbReference type="InterPro" id="IPR049244">
    <property type="entry name" value="DUF6879"/>
</dbReference>
<sequence>MNISPDDFGKLFTEFQQEAFRLETLDDYSKSGGVDAYHAFLAGKPQPEEYKSAGWVTTVRNAIEAGRRMYRVHILSRPLSNYLRFELGWGYIRNQAAGEELFILDTTEQPNPLQGVPDFWAFDERNVVSMQYGDFGEFVGAELLPESQAQEWLAHRDEAMRRAEPFAEWWERYKPE</sequence>
<proteinExistence type="predicted"/>
<dbReference type="KEGG" id="sfk:KY5_5006c"/>